<feature type="region of interest" description="Disordered" evidence="1">
    <location>
        <begin position="235"/>
        <end position="260"/>
    </location>
</feature>
<keyword evidence="4" id="KW-1185">Reference proteome</keyword>
<dbReference type="EMBL" id="PVTG01000007">
    <property type="protein sequence ID" value="PRY48982.1"/>
    <property type="molecule type" value="Genomic_DNA"/>
</dbReference>
<evidence type="ECO:0000256" key="1">
    <source>
        <dbReference type="SAM" id="MobiDB-lite"/>
    </source>
</evidence>
<accession>A0A2T0TTE4</accession>
<gene>
    <name evidence="3" type="ORF">LY71_10764</name>
</gene>
<keyword evidence="2" id="KW-0472">Membrane</keyword>
<comment type="caution">
    <text evidence="3">The sequence shown here is derived from an EMBL/GenBank/DDBJ whole genome shotgun (WGS) entry which is preliminary data.</text>
</comment>
<sequence>MTALTPSPPRDRASTPVRRRGTALTTLGAVLTTLAVLAGAAATALLIAFGSDGGLDSGPRSLTTSTAALVTDDAGTDDVRGFADVLGRPTVRVTSQTGDPAGVFIGVGPADAVDDYLAGVEVDEVTDVGFDPFELAVTRKPGNSRAAPPGEQDFWLASASSPSQAELSWPTAAGDHRLVVMNADGSPGVVTSTRVQVELPHVVAVSVGALIGSALLAAGGIALLVVGIRRMAGASSGRVPGEGPATWPPADPVVRPGPRG</sequence>
<dbReference type="Proteomes" id="UP000239210">
    <property type="component" value="Unassembled WGS sequence"/>
</dbReference>
<reference evidence="3 4" key="1">
    <citation type="submission" date="2018-03" db="EMBL/GenBank/DDBJ databases">
        <title>Genomic Encyclopedia of Archaeal and Bacterial Type Strains, Phase II (KMG-II): from individual species to whole genera.</title>
        <authorList>
            <person name="Goeker M."/>
        </authorList>
    </citation>
    <scope>NUCLEOTIDE SEQUENCE [LARGE SCALE GENOMIC DNA]</scope>
    <source>
        <strain evidence="3 4">DSM 45416</strain>
    </source>
</reference>
<feature type="transmembrane region" description="Helical" evidence="2">
    <location>
        <begin position="202"/>
        <end position="228"/>
    </location>
</feature>
<evidence type="ECO:0000256" key="2">
    <source>
        <dbReference type="SAM" id="Phobius"/>
    </source>
</evidence>
<feature type="transmembrane region" description="Helical" evidence="2">
    <location>
        <begin position="21"/>
        <end position="49"/>
    </location>
</feature>
<name>A0A2T0TTE4_9ACTN</name>
<keyword evidence="2" id="KW-0812">Transmembrane</keyword>
<dbReference type="AlphaFoldDB" id="A0A2T0TTE4"/>
<evidence type="ECO:0000313" key="3">
    <source>
        <dbReference type="EMBL" id="PRY48982.1"/>
    </source>
</evidence>
<proteinExistence type="predicted"/>
<keyword evidence="2" id="KW-1133">Transmembrane helix</keyword>
<protein>
    <submittedName>
        <fullName evidence="3">Uncharacterized protein</fullName>
    </submittedName>
</protein>
<evidence type="ECO:0000313" key="4">
    <source>
        <dbReference type="Proteomes" id="UP000239210"/>
    </source>
</evidence>
<dbReference type="OrthoDB" id="156718at2"/>
<dbReference type="RefSeq" id="WP_106277343.1">
    <property type="nucleotide sequence ID" value="NZ_PVTG01000007.1"/>
</dbReference>
<organism evidence="3 4">
    <name type="scientific">Geodermatophilus tzadiensis</name>
    <dbReference type="NCBI Taxonomy" id="1137988"/>
    <lineage>
        <taxon>Bacteria</taxon>
        <taxon>Bacillati</taxon>
        <taxon>Actinomycetota</taxon>
        <taxon>Actinomycetes</taxon>
        <taxon>Geodermatophilales</taxon>
        <taxon>Geodermatophilaceae</taxon>
        <taxon>Geodermatophilus</taxon>
    </lineage>
</organism>